<sequence>MDEILTSPAARRIVPQLSPVYGDAYVALWLFNAIGQEIDNMDLHTQELPLQALPQTATWGIPFWEEDYGIARNDNLPMEERRREVLSRIRTRAPMNPQWIKTVLQTLTGTSVQITENISKNRFEVIFGNVLENAVKGRVRDKLEEIKPAHLIYLIAQTIPIIFREKNTLAADYQALFHFDFRNALRLRWWTVHFTVAEVNNVFSQFLIPVRFLELEQVEWHPSDLFFFRNREFTSLPASCVSFSLQNRQRTDGTMTYNRPWKFNGKIKFNGKQKFNSGVTKEEF</sequence>
<protein>
    <submittedName>
        <fullName evidence="1">Phage tail protein</fullName>
    </submittedName>
</protein>
<keyword evidence="2" id="KW-1185">Reference proteome</keyword>
<dbReference type="Pfam" id="PF10076">
    <property type="entry name" value="Phage_Mu_Gp48"/>
    <property type="match status" value="1"/>
</dbReference>
<organism evidence="1 2">
    <name type="scientific">Caproicibacterium argilliputei</name>
    <dbReference type="NCBI Taxonomy" id="3030016"/>
    <lineage>
        <taxon>Bacteria</taxon>
        <taxon>Bacillati</taxon>
        <taxon>Bacillota</taxon>
        <taxon>Clostridia</taxon>
        <taxon>Eubacteriales</taxon>
        <taxon>Oscillospiraceae</taxon>
        <taxon>Caproicibacterium</taxon>
    </lineage>
</organism>
<accession>A0AA97DC80</accession>
<evidence type="ECO:0000313" key="2">
    <source>
        <dbReference type="Proteomes" id="UP001300604"/>
    </source>
</evidence>
<proteinExistence type="predicted"/>
<reference evidence="2" key="1">
    <citation type="submission" date="2024-06" db="EMBL/GenBank/DDBJ databases">
        <title>Caproicibacterium argilliputei sp. nov, a novel caproic acid producing anaerobic bacterium isolated from pit mud.</title>
        <authorList>
            <person name="Zeng C."/>
        </authorList>
    </citation>
    <scope>NUCLEOTIDE SEQUENCE [LARGE SCALE GENOMIC DNA]</scope>
    <source>
        <strain evidence="2">ZCY20-5</strain>
    </source>
</reference>
<gene>
    <name evidence="1" type="ORF">PXC00_06375</name>
</gene>
<dbReference type="AlphaFoldDB" id="A0AA97DC80"/>
<evidence type="ECO:0000313" key="1">
    <source>
        <dbReference type="EMBL" id="WOC33642.1"/>
    </source>
</evidence>
<name>A0AA97DC80_9FIRM</name>
<dbReference type="KEGG" id="carl:PXC00_06375"/>
<dbReference type="RefSeq" id="WP_275846588.1">
    <property type="nucleotide sequence ID" value="NZ_CP135996.1"/>
</dbReference>
<reference evidence="1 2" key="2">
    <citation type="submission" date="2024-06" db="EMBL/GenBank/DDBJ databases">
        <title>Caproicibacterium argilliputei sp. nov, a novel caproic acid producing anaerobic bacterium isolated from pit mud.</title>
        <authorList>
            <person name="Xia S."/>
        </authorList>
    </citation>
    <scope>NUCLEOTIDE SEQUENCE [LARGE SCALE GENOMIC DNA]</scope>
    <source>
        <strain evidence="1 2">ZCY20-5</strain>
    </source>
</reference>
<dbReference type="Proteomes" id="UP001300604">
    <property type="component" value="Chromosome"/>
</dbReference>
<dbReference type="InterPro" id="IPR018755">
    <property type="entry name" value="Phage_Mu_Gp48"/>
</dbReference>
<reference evidence="2" key="3">
    <citation type="submission" date="2024-06" db="EMBL/GenBank/DDBJ databases">
        <authorList>
            <person name="Zeng C."/>
        </authorList>
    </citation>
    <scope>NUCLEOTIDE SEQUENCE [LARGE SCALE GENOMIC DNA]</scope>
    <source>
        <strain evidence="2">ZCY20-5</strain>
    </source>
</reference>
<dbReference type="EMBL" id="CP135996">
    <property type="protein sequence ID" value="WOC33642.1"/>
    <property type="molecule type" value="Genomic_DNA"/>
</dbReference>